<dbReference type="InterPro" id="IPR016135">
    <property type="entry name" value="UBQ-conjugating_enzyme/RWD"/>
</dbReference>
<name>A0A177B2Y2_9BILA</name>
<dbReference type="OrthoDB" id="6508832at2759"/>
<comment type="caution">
    <text evidence="2">The sequence shown here is derived from an EMBL/GenBank/DDBJ whole genome shotgun (WGS) entry which is preliminary data.</text>
</comment>
<feature type="domain" description="UBC core" evidence="1">
    <location>
        <begin position="14"/>
        <end position="119"/>
    </location>
</feature>
<dbReference type="EMBL" id="LWCA01000540">
    <property type="protein sequence ID" value="OAF67953.1"/>
    <property type="molecule type" value="Genomic_DNA"/>
</dbReference>
<dbReference type="AlphaFoldDB" id="A0A177B2Y2"/>
<dbReference type="SUPFAM" id="SSF54495">
    <property type="entry name" value="UBC-like"/>
    <property type="match status" value="1"/>
</dbReference>
<protein>
    <recommendedName>
        <fullName evidence="1">UBC core domain-containing protein</fullName>
    </recommendedName>
</protein>
<dbReference type="Gene3D" id="3.10.110.10">
    <property type="entry name" value="Ubiquitin Conjugating Enzyme"/>
    <property type="match status" value="1"/>
</dbReference>
<dbReference type="Proteomes" id="UP000078046">
    <property type="component" value="Unassembled WGS sequence"/>
</dbReference>
<sequence>MDEEIEWPREIKVIEELDESQKGEYKGISWGPDNIDKIDTCHWNAMIIIDKSHIYVFSIIMKTTYPKYPPEFYLTNTKTSVKGIKKSGLVDVDYYDSLKNWKSASCIKDVLLEIKCSLTKGHRKH</sequence>
<evidence type="ECO:0000259" key="1">
    <source>
        <dbReference type="Pfam" id="PF00179"/>
    </source>
</evidence>
<gene>
    <name evidence="2" type="ORF">A3Q56_04330</name>
</gene>
<dbReference type="Pfam" id="PF00179">
    <property type="entry name" value="UQ_con"/>
    <property type="match status" value="1"/>
</dbReference>
<evidence type="ECO:0000313" key="2">
    <source>
        <dbReference type="EMBL" id="OAF67953.1"/>
    </source>
</evidence>
<dbReference type="InterPro" id="IPR000608">
    <property type="entry name" value="UBC"/>
</dbReference>
<keyword evidence="3" id="KW-1185">Reference proteome</keyword>
<organism evidence="2 3">
    <name type="scientific">Intoshia linei</name>
    <dbReference type="NCBI Taxonomy" id="1819745"/>
    <lineage>
        <taxon>Eukaryota</taxon>
        <taxon>Metazoa</taxon>
        <taxon>Spiralia</taxon>
        <taxon>Lophotrochozoa</taxon>
        <taxon>Mesozoa</taxon>
        <taxon>Orthonectida</taxon>
        <taxon>Rhopaluridae</taxon>
        <taxon>Intoshia</taxon>
    </lineage>
</organism>
<proteinExistence type="predicted"/>
<accession>A0A177B2Y2</accession>
<reference evidence="2 3" key="1">
    <citation type="submission" date="2016-04" db="EMBL/GenBank/DDBJ databases">
        <title>The genome of Intoshia linei affirms orthonectids as highly simplified spiralians.</title>
        <authorList>
            <person name="Mikhailov K.V."/>
            <person name="Slusarev G.S."/>
            <person name="Nikitin M.A."/>
            <person name="Logacheva M.D."/>
            <person name="Penin A."/>
            <person name="Aleoshin V."/>
            <person name="Panchin Y.V."/>
        </authorList>
    </citation>
    <scope>NUCLEOTIDE SEQUENCE [LARGE SCALE GENOMIC DNA]</scope>
    <source>
        <strain evidence="2">Intl2013</strain>
        <tissue evidence="2">Whole animal</tissue>
    </source>
</reference>
<evidence type="ECO:0000313" key="3">
    <source>
        <dbReference type="Proteomes" id="UP000078046"/>
    </source>
</evidence>